<dbReference type="Proteomes" id="UP000078560">
    <property type="component" value="Unassembled WGS sequence"/>
</dbReference>
<sequence>MATVHVVSISSPDKSRRDKCISVLSDIQSTVTTKIAELHSTEEEDEKFVKICQYLGDYLDFYEEGIEECYENGFSYLYETIISLLKDELSKSPKYKKCIQKLASEEKEHHNPKYEENDLLKEENPFKDAIIKLQKEIKEIFKKSENSLDTEHLTTQELLEVDQKNVYTREAEDIQVPSESLQGITTSPNATGTISETSQIMDVGRDSQKTQMIEARVESTSNNIVDAGTGVQKSDLLQSSSHTTSDRQDVVNVPNLKNSGLSTPESFPSHELESITEKKSCNEEETSSVEDPAKCQRSGSFEPADTEKLSHIQKTGDINQPLKPSSEEQASTGSTSHTNLFQSSDAIQEHRNKAELQIHENHNEQITRNSQIITNVDEDISLINTYTDSTIPSTPAEEPVFTTLGRRFSKKKKKKRQEIQEELERIMYSPSNFNENNMYLSYAHLED</sequence>
<dbReference type="EMBL" id="FLQU01000214">
    <property type="protein sequence ID" value="SBS82479.1"/>
    <property type="molecule type" value="Genomic_DNA"/>
</dbReference>
<dbReference type="AlphaFoldDB" id="A0A1A8VPZ2"/>
<proteinExistence type="predicted"/>
<feature type="region of interest" description="Disordered" evidence="1">
    <location>
        <begin position="218"/>
        <end position="338"/>
    </location>
</feature>
<feature type="compositionally biased region" description="Polar residues" evidence="1">
    <location>
        <begin position="327"/>
        <end position="338"/>
    </location>
</feature>
<name>A0A1A8VPZ2_PLAOA</name>
<feature type="compositionally biased region" description="Polar residues" evidence="1">
    <location>
        <begin position="231"/>
        <end position="243"/>
    </location>
</feature>
<evidence type="ECO:0000313" key="3">
    <source>
        <dbReference type="Proteomes" id="UP000078560"/>
    </source>
</evidence>
<gene>
    <name evidence="2" type="ORF">POVCU2_0015530</name>
</gene>
<evidence type="ECO:0000313" key="2">
    <source>
        <dbReference type="EMBL" id="SBS82479.1"/>
    </source>
</evidence>
<protein>
    <submittedName>
        <fullName evidence="2">PIR Superfamily Protein</fullName>
    </submittedName>
</protein>
<accession>A0A1A8VPZ2</accession>
<reference evidence="3" key="1">
    <citation type="submission" date="2016-05" db="EMBL/GenBank/DDBJ databases">
        <authorList>
            <person name="Naeem Raeece"/>
        </authorList>
    </citation>
    <scope>NUCLEOTIDE SEQUENCE [LARGE SCALE GENOMIC DNA]</scope>
</reference>
<feature type="compositionally biased region" description="Basic and acidic residues" evidence="1">
    <location>
        <begin position="268"/>
        <end position="282"/>
    </location>
</feature>
<feature type="compositionally biased region" description="Polar residues" evidence="1">
    <location>
        <begin position="255"/>
        <end position="266"/>
    </location>
</feature>
<evidence type="ECO:0000256" key="1">
    <source>
        <dbReference type="SAM" id="MobiDB-lite"/>
    </source>
</evidence>
<organism evidence="2 3">
    <name type="scientific">Plasmodium ovale curtisi</name>
    <dbReference type="NCBI Taxonomy" id="864141"/>
    <lineage>
        <taxon>Eukaryota</taxon>
        <taxon>Sar</taxon>
        <taxon>Alveolata</taxon>
        <taxon>Apicomplexa</taxon>
        <taxon>Aconoidasida</taxon>
        <taxon>Haemosporida</taxon>
        <taxon>Plasmodiidae</taxon>
        <taxon>Plasmodium</taxon>
        <taxon>Plasmodium (Plasmodium)</taxon>
    </lineage>
</organism>